<sequence length="123" mass="14279">MHDNQLGYGNFSPHARSYEPNSYDCYESNRLGARDCYNDISCKGVPRDDVRNGGNYVNMDETFHKRKGEMSIKANELSQAQDVIHRKFIHHEKKNTYTFIKEEKSREEKVKSVVSTKESDGKI</sequence>
<dbReference type="EMBL" id="CM044705">
    <property type="protein sequence ID" value="KAI5663928.1"/>
    <property type="molecule type" value="Genomic_DNA"/>
</dbReference>
<keyword evidence="2" id="KW-1185">Reference proteome</keyword>
<gene>
    <name evidence="1" type="ORF">M9H77_23251</name>
</gene>
<dbReference type="Proteomes" id="UP001060085">
    <property type="component" value="Linkage Group LG05"/>
</dbReference>
<evidence type="ECO:0000313" key="2">
    <source>
        <dbReference type="Proteomes" id="UP001060085"/>
    </source>
</evidence>
<accession>A0ACC0ASH7</accession>
<comment type="caution">
    <text evidence="1">The sequence shown here is derived from an EMBL/GenBank/DDBJ whole genome shotgun (WGS) entry which is preliminary data.</text>
</comment>
<name>A0ACC0ASH7_CATRO</name>
<evidence type="ECO:0000313" key="1">
    <source>
        <dbReference type="EMBL" id="KAI5663928.1"/>
    </source>
</evidence>
<protein>
    <submittedName>
        <fullName evidence="1">Uncharacterized protein</fullName>
    </submittedName>
</protein>
<reference evidence="2" key="1">
    <citation type="journal article" date="2023" name="Nat. Plants">
        <title>Single-cell RNA sequencing provides a high-resolution roadmap for understanding the multicellular compartmentation of specialized metabolism.</title>
        <authorList>
            <person name="Sun S."/>
            <person name="Shen X."/>
            <person name="Li Y."/>
            <person name="Li Y."/>
            <person name="Wang S."/>
            <person name="Li R."/>
            <person name="Zhang H."/>
            <person name="Shen G."/>
            <person name="Guo B."/>
            <person name="Wei J."/>
            <person name="Xu J."/>
            <person name="St-Pierre B."/>
            <person name="Chen S."/>
            <person name="Sun C."/>
        </authorList>
    </citation>
    <scope>NUCLEOTIDE SEQUENCE [LARGE SCALE GENOMIC DNA]</scope>
</reference>
<organism evidence="1 2">
    <name type="scientific">Catharanthus roseus</name>
    <name type="common">Madagascar periwinkle</name>
    <name type="synonym">Vinca rosea</name>
    <dbReference type="NCBI Taxonomy" id="4058"/>
    <lineage>
        <taxon>Eukaryota</taxon>
        <taxon>Viridiplantae</taxon>
        <taxon>Streptophyta</taxon>
        <taxon>Embryophyta</taxon>
        <taxon>Tracheophyta</taxon>
        <taxon>Spermatophyta</taxon>
        <taxon>Magnoliopsida</taxon>
        <taxon>eudicotyledons</taxon>
        <taxon>Gunneridae</taxon>
        <taxon>Pentapetalae</taxon>
        <taxon>asterids</taxon>
        <taxon>lamiids</taxon>
        <taxon>Gentianales</taxon>
        <taxon>Apocynaceae</taxon>
        <taxon>Rauvolfioideae</taxon>
        <taxon>Vinceae</taxon>
        <taxon>Catharanthinae</taxon>
        <taxon>Catharanthus</taxon>
    </lineage>
</organism>
<proteinExistence type="predicted"/>